<feature type="domain" description="Protein kinase" evidence="21">
    <location>
        <begin position="292"/>
        <end position="546"/>
    </location>
</feature>
<dbReference type="Proteomes" id="UP000288805">
    <property type="component" value="Unassembled WGS sequence"/>
</dbReference>
<keyword evidence="8 18" id="KW-0547">Nucleotide-binding</keyword>
<organism evidence="22 23">
    <name type="scientific">Vitis vinifera</name>
    <name type="common">Grape</name>
    <dbReference type="NCBI Taxonomy" id="29760"/>
    <lineage>
        <taxon>Eukaryota</taxon>
        <taxon>Viridiplantae</taxon>
        <taxon>Streptophyta</taxon>
        <taxon>Embryophyta</taxon>
        <taxon>Tracheophyta</taxon>
        <taxon>Spermatophyta</taxon>
        <taxon>Magnoliopsida</taxon>
        <taxon>eudicotyledons</taxon>
        <taxon>Gunneridae</taxon>
        <taxon>Pentapetalae</taxon>
        <taxon>rosids</taxon>
        <taxon>Vitales</taxon>
        <taxon>Vitaceae</taxon>
        <taxon>Viteae</taxon>
        <taxon>Vitis</taxon>
    </lineage>
</organism>
<feature type="chain" id="PRO_5018990442" description="non-specific serine/threonine protein kinase" evidence="20">
    <location>
        <begin position="17"/>
        <end position="546"/>
    </location>
</feature>
<comment type="catalytic activity">
    <reaction evidence="17">
        <text>L-seryl-[protein] + ATP = O-phospho-L-seryl-[protein] + ADP + H(+)</text>
        <dbReference type="Rhea" id="RHEA:17989"/>
        <dbReference type="Rhea" id="RHEA-COMP:9863"/>
        <dbReference type="Rhea" id="RHEA-COMP:11604"/>
        <dbReference type="ChEBI" id="CHEBI:15378"/>
        <dbReference type="ChEBI" id="CHEBI:29999"/>
        <dbReference type="ChEBI" id="CHEBI:30616"/>
        <dbReference type="ChEBI" id="CHEBI:83421"/>
        <dbReference type="ChEBI" id="CHEBI:456216"/>
        <dbReference type="EC" id="2.7.11.1"/>
    </reaction>
</comment>
<dbReference type="PROSITE" id="PS00107">
    <property type="entry name" value="PROTEIN_KINASE_ATP"/>
    <property type="match status" value="1"/>
</dbReference>
<dbReference type="FunFam" id="1.10.510.10:FF:001023">
    <property type="entry name" value="Os07g0541700 protein"/>
    <property type="match status" value="1"/>
</dbReference>
<keyword evidence="12 19" id="KW-0472">Membrane</keyword>
<dbReference type="InterPro" id="IPR000719">
    <property type="entry name" value="Prot_kinase_dom"/>
</dbReference>
<evidence type="ECO:0000256" key="7">
    <source>
        <dbReference type="ARBA" id="ARBA00022729"/>
    </source>
</evidence>
<keyword evidence="10 18" id="KW-0067">ATP-binding</keyword>
<keyword evidence="13" id="KW-1015">Disulfide bond</keyword>
<dbReference type="PROSITE" id="PS50011">
    <property type="entry name" value="PROTEIN_KINASE_DOM"/>
    <property type="match status" value="1"/>
</dbReference>
<dbReference type="GO" id="GO:0016020">
    <property type="term" value="C:membrane"/>
    <property type="evidence" value="ECO:0007669"/>
    <property type="project" value="UniProtKB-SubCell"/>
</dbReference>
<evidence type="ECO:0000256" key="12">
    <source>
        <dbReference type="ARBA" id="ARBA00023136"/>
    </source>
</evidence>
<dbReference type="EMBL" id="QGNW01000183">
    <property type="protein sequence ID" value="RVW87514.1"/>
    <property type="molecule type" value="Genomic_DNA"/>
</dbReference>
<accession>A0A438HSR8</accession>
<dbReference type="Pfam" id="PF07714">
    <property type="entry name" value="PK_Tyr_Ser-Thr"/>
    <property type="match status" value="1"/>
</dbReference>
<keyword evidence="11 19" id="KW-1133">Transmembrane helix</keyword>
<evidence type="ECO:0000313" key="23">
    <source>
        <dbReference type="Proteomes" id="UP000288805"/>
    </source>
</evidence>
<comment type="catalytic activity">
    <reaction evidence="16">
        <text>L-threonyl-[protein] + ATP = O-phospho-L-threonyl-[protein] + ADP + H(+)</text>
        <dbReference type="Rhea" id="RHEA:46608"/>
        <dbReference type="Rhea" id="RHEA-COMP:11060"/>
        <dbReference type="Rhea" id="RHEA-COMP:11605"/>
        <dbReference type="ChEBI" id="CHEBI:15378"/>
        <dbReference type="ChEBI" id="CHEBI:30013"/>
        <dbReference type="ChEBI" id="CHEBI:30616"/>
        <dbReference type="ChEBI" id="CHEBI:61977"/>
        <dbReference type="ChEBI" id="CHEBI:456216"/>
        <dbReference type="EC" id="2.7.11.1"/>
    </reaction>
</comment>
<evidence type="ECO:0000256" key="1">
    <source>
        <dbReference type="ARBA" id="ARBA00004479"/>
    </source>
</evidence>
<evidence type="ECO:0000256" key="17">
    <source>
        <dbReference type="ARBA" id="ARBA00048679"/>
    </source>
</evidence>
<dbReference type="SUPFAM" id="SSF56112">
    <property type="entry name" value="Protein kinase-like (PK-like)"/>
    <property type="match status" value="1"/>
</dbReference>
<name>A0A438HSR8_VITVI</name>
<evidence type="ECO:0000256" key="2">
    <source>
        <dbReference type="ARBA" id="ARBA00012513"/>
    </source>
</evidence>
<dbReference type="AlphaFoldDB" id="A0A438HSR8"/>
<evidence type="ECO:0000256" key="3">
    <source>
        <dbReference type="ARBA" id="ARBA00022527"/>
    </source>
</evidence>
<dbReference type="InterPro" id="IPR008271">
    <property type="entry name" value="Ser/Thr_kinase_AS"/>
</dbReference>
<evidence type="ECO:0000256" key="10">
    <source>
        <dbReference type="ARBA" id="ARBA00022840"/>
    </source>
</evidence>
<dbReference type="GO" id="GO:0030247">
    <property type="term" value="F:polysaccharide binding"/>
    <property type="evidence" value="ECO:0007669"/>
    <property type="project" value="InterPro"/>
</dbReference>
<evidence type="ECO:0000256" key="20">
    <source>
        <dbReference type="SAM" id="SignalP"/>
    </source>
</evidence>
<keyword evidence="5" id="KW-0808">Transferase</keyword>
<evidence type="ECO:0000256" key="13">
    <source>
        <dbReference type="ARBA" id="ARBA00023157"/>
    </source>
</evidence>
<keyword evidence="14" id="KW-0675">Receptor</keyword>
<evidence type="ECO:0000256" key="6">
    <source>
        <dbReference type="ARBA" id="ARBA00022692"/>
    </source>
</evidence>
<protein>
    <recommendedName>
        <fullName evidence="2">non-specific serine/threonine protein kinase</fullName>
        <ecNumber evidence="2">2.7.11.1</ecNumber>
    </recommendedName>
</protein>
<keyword evidence="9 22" id="KW-0418">Kinase</keyword>
<evidence type="ECO:0000256" key="9">
    <source>
        <dbReference type="ARBA" id="ARBA00022777"/>
    </source>
</evidence>
<sequence length="546" mass="62621">MGISLFFFFLFMRLFAEINGGSQDDECKASRCSHHGPVIRFPFRLKHQPEHCGYPEFELSCSEEKRTILELPYSGKLWVKEINYASQEIFVHYPDDCLQRQILNFNLSASPFQFTGDTDDFSFFNCSENKTYELSSIPCNFLSSNPVFVAPSSDSLAEVNLSSCRKIFNATLPDYYIYGGEYDIFMNWSKPMCGNCEAKGNKCQRKKNNSREPEIECIDKPAKGAPIDKVLVPTEVVLGFLHFTFGILIIFIIYRCNKLKREHRINVQKFLEDYRALRPSRYSYADIKKITNNFKDKLGQGGYGIVYKGKLSNEIFVAVKILDDFKGNGEEFINEVRTMGTIHHVNVVRLLGFCADGYKQALICEFLPNESLDKFIFSAFGNNYSLGWHKLQDIAIGIAKGIEYLHQGCDQRILHLDIKPHNILLDHNFNPKISDFGLAKLCSKEQSAVSMTTARGPWVILHQKCFQEILGMSYKADVYSFGMLLIEMVGGRKNIDATVENTSQAYFPEWLYNHLDQEQEVHIRIEEESDIKIAKKLSIIGLWCIQ</sequence>
<dbReference type="InterPro" id="IPR045874">
    <property type="entry name" value="LRK10/LRL21-25-like"/>
</dbReference>
<dbReference type="Gene3D" id="1.10.510.10">
    <property type="entry name" value="Transferase(Phosphotransferase) domain 1"/>
    <property type="match status" value="1"/>
</dbReference>
<reference evidence="22 23" key="1">
    <citation type="journal article" date="2018" name="PLoS Genet.">
        <title>Population sequencing reveals clonal diversity and ancestral inbreeding in the grapevine cultivar Chardonnay.</title>
        <authorList>
            <person name="Roach M.J."/>
            <person name="Johnson D.L."/>
            <person name="Bohlmann J."/>
            <person name="van Vuuren H.J."/>
            <person name="Jones S.J."/>
            <person name="Pretorius I.S."/>
            <person name="Schmidt S.A."/>
            <person name="Borneman A.R."/>
        </authorList>
    </citation>
    <scope>NUCLEOTIDE SEQUENCE [LARGE SCALE GENOMIC DNA]</scope>
    <source>
        <strain evidence="23">cv. Chardonnay</strain>
        <tissue evidence="22">Leaf</tissue>
    </source>
</reference>
<evidence type="ECO:0000259" key="21">
    <source>
        <dbReference type="PROSITE" id="PS50011"/>
    </source>
</evidence>
<keyword evidence="3" id="KW-0723">Serine/threonine-protein kinase</keyword>
<dbReference type="PROSITE" id="PS00108">
    <property type="entry name" value="PROTEIN_KINASE_ST"/>
    <property type="match status" value="1"/>
</dbReference>
<dbReference type="PANTHER" id="PTHR27009">
    <property type="entry name" value="RUST RESISTANCE KINASE LR10-RELATED"/>
    <property type="match status" value="1"/>
</dbReference>
<keyword evidence="7 20" id="KW-0732">Signal</keyword>
<evidence type="ECO:0000256" key="19">
    <source>
        <dbReference type="SAM" id="Phobius"/>
    </source>
</evidence>
<dbReference type="FunFam" id="3.30.200.20:FF:000059">
    <property type="entry name" value="S-receptor-like serine/threonine-protein kinase"/>
    <property type="match status" value="1"/>
</dbReference>
<keyword evidence="6 19" id="KW-0812">Transmembrane</keyword>
<evidence type="ECO:0000256" key="18">
    <source>
        <dbReference type="PROSITE-ProRule" id="PRU10141"/>
    </source>
</evidence>
<feature type="transmembrane region" description="Helical" evidence="19">
    <location>
        <begin position="236"/>
        <end position="254"/>
    </location>
</feature>
<gene>
    <name evidence="22" type="primary">LRK10_29</name>
    <name evidence="22" type="ORF">CK203_036279</name>
</gene>
<dbReference type="SMART" id="SM00220">
    <property type="entry name" value="S_TKc"/>
    <property type="match status" value="1"/>
</dbReference>
<keyword evidence="4" id="KW-0245">EGF-like domain</keyword>
<evidence type="ECO:0000313" key="22">
    <source>
        <dbReference type="EMBL" id="RVW87514.1"/>
    </source>
</evidence>
<dbReference type="InterPro" id="IPR017441">
    <property type="entry name" value="Protein_kinase_ATP_BS"/>
</dbReference>
<evidence type="ECO:0000256" key="16">
    <source>
        <dbReference type="ARBA" id="ARBA00047899"/>
    </source>
</evidence>
<comment type="subcellular location">
    <subcellularLocation>
        <location evidence="1">Membrane</location>
        <topology evidence="1">Single-pass type I membrane protein</topology>
    </subcellularLocation>
</comment>
<evidence type="ECO:0000256" key="8">
    <source>
        <dbReference type="ARBA" id="ARBA00022741"/>
    </source>
</evidence>
<dbReference type="EC" id="2.7.11.1" evidence="2"/>
<dbReference type="InterPro" id="IPR025287">
    <property type="entry name" value="WAK_GUB"/>
</dbReference>
<evidence type="ECO:0000256" key="15">
    <source>
        <dbReference type="ARBA" id="ARBA00023180"/>
    </source>
</evidence>
<proteinExistence type="predicted"/>
<evidence type="ECO:0000256" key="14">
    <source>
        <dbReference type="ARBA" id="ARBA00023170"/>
    </source>
</evidence>
<dbReference type="Pfam" id="PF13947">
    <property type="entry name" value="GUB_WAK_bind"/>
    <property type="match status" value="1"/>
</dbReference>
<evidence type="ECO:0000256" key="11">
    <source>
        <dbReference type="ARBA" id="ARBA00022989"/>
    </source>
</evidence>
<dbReference type="InterPro" id="IPR001245">
    <property type="entry name" value="Ser-Thr/Tyr_kinase_cat_dom"/>
</dbReference>
<feature type="signal peptide" evidence="20">
    <location>
        <begin position="1"/>
        <end position="16"/>
    </location>
</feature>
<feature type="binding site" evidence="18">
    <location>
        <position position="320"/>
    </location>
    <ligand>
        <name>ATP</name>
        <dbReference type="ChEBI" id="CHEBI:30616"/>
    </ligand>
</feature>
<dbReference type="GO" id="GO:0004674">
    <property type="term" value="F:protein serine/threonine kinase activity"/>
    <property type="evidence" value="ECO:0007669"/>
    <property type="project" value="UniProtKB-KW"/>
</dbReference>
<dbReference type="InterPro" id="IPR011009">
    <property type="entry name" value="Kinase-like_dom_sf"/>
</dbReference>
<dbReference type="Gene3D" id="3.30.200.20">
    <property type="entry name" value="Phosphorylase Kinase, domain 1"/>
    <property type="match status" value="1"/>
</dbReference>
<keyword evidence="15" id="KW-0325">Glycoprotein</keyword>
<evidence type="ECO:0000256" key="4">
    <source>
        <dbReference type="ARBA" id="ARBA00022536"/>
    </source>
</evidence>
<comment type="caution">
    <text evidence="22">The sequence shown here is derived from an EMBL/GenBank/DDBJ whole genome shotgun (WGS) entry which is preliminary data.</text>
</comment>
<evidence type="ECO:0000256" key="5">
    <source>
        <dbReference type="ARBA" id="ARBA00022679"/>
    </source>
</evidence>
<dbReference type="GO" id="GO:0005524">
    <property type="term" value="F:ATP binding"/>
    <property type="evidence" value="ECO:0007669"/>
    <property type="project" value="UniProtKB-UniRule"/>
</dbReference>